<dbReference type="InterPro" id="IPR050250">
    <property type="entry name" value="Macrolide_Exporter_MacB"/>
</dbReference>
<comment type="caution">
    <text evidence="9">The sequence shown here is derived from an EMBL/GenBank/DDBJ whole genome shotgun (WGS) entry which is preliminary data.</text>
</comment>
<keyword evidence="2" id="KW-1003">Cell membrane</keyword>
<evidence type="ECO:0000256" key="6">
    <source>
        <dbReference type="ARBA" id="ARBA00038076"/>
    </source>
</evidence>
<evidence type="ECO:0000256" key="3">
    <source>
        <dbReference type="ARBA" id="ARBA00022692"/>
    </source>
</evidence>
<name>A0A0A0BRC3_9CELL</name>
<keyword evidence="4 7" id="KW-1133">Transmembrane helix</keyword>
<evidence type="ECO:0000256" key="1">
    <source>
        <dbReference type="ARBA" id="ARBA00004651"/>
    </source>
</evidence>
<evidence type="ECO:0000256" key="2">
    <source>
        <dbReference type="ARBA" id="ARBA00022475"/>
    </source>
</evidence>
<dbReference type="EMBL" id="AXCZ01000141">
    <property type="protein sequence ID" value="KGM10505.1"/>
    <property type="molecule type" value="Genomic_DNA"/>
</dbReference>
<reference evidence="9 10" key="1">
    <citation type="submission" date="2013-08" db="EMBL/GenBank/DDBJ databases">
        <title>Genome sequencing of Cellulomonas bogoriensis 69B4.</title>
        <authorList>
            <person name="Chen F."/>
            <person name="Li Y."/>
            <person name="Wang G."/>
        </authorList>
    </citation>
    <scope>NUCLEOTIDE SEQUENCE [LARGE SCALE GENOMIC DNA]</scope>
    <source>
        <strain evidence="9 10">69B4</strain>
    </source>
</reference>
<feature type="non-terminal residue" evidence="9">
    <location>
        <position position="1"/>
    </location>
</feature>
<dbReference type="Pfam" id="PF02687">
    <property type="entry name" value="FtsX"/>
    <property type="match status" value="1"/>
</dbReference>
<dbReference type="PANTHER" id="PTHR30572">
    <property type="entry name" value="MEMBRANE COMPONENT OF TRANSPORTER-RELATED"/>
    <property type="match status" value="1"/>
</dbReference>
<protein>
    <submittedName>
        <fullName evidence="9">ABC transporter permease</fullName>
    </submittedName>
</protein>
<proteinExistence type="inferred from homology"/>
<keyword evidence="5 7" id="KW-0472">Membrane</keyword>
<dbReference type="InterPro" id="IPR003838">
    <property type="entry name" value="ABC3_permease_C"/>
</dbReference>
<evidence type="ECO:0000313" key="10">
    <source>
        <dbReference type="Proteomes" id="UP000054314"/>
    </source>
</evidence>
<feature type="domain" description="ABC3 transporter permease C-terminal" evidence="8">
    <location>
        <begin position="253"/>
        <end position="368"/>
    </location>
</feature>
<sequence length="376" mass="38884">VVLALRPLGGLARGNVTRHPRRTASTAGALMIGMALVSAASVIAASTQASTRAIVEEEATADLLVQSATWSVPPELVNDVAQVDGVAEVDPLWFATLDVDGADRPVLGVRPGVFERALDVVVDSGDPGDLVDGTAVVQRTTARDNGWDVGTVLGLRGGAGRTDVRVVAVVDSRALGVPVIVTDVTLAELVPVAERSIDTVFLTLDPATDVAEVRDSLDEVAARYVVVSVLDAEQFADRLAEQVDQILVILYALLGLSIVIAVLGIVNTLALSIAERTREIGLLRAVGLGRLQLATVVTVESVLTAVFGTVLGIAVGTGLAATLPTVYADEGLSTLVVPWAQLGAFVGLAGVVGVVAAVWPAVRAARMDVLEAISYE</sequence>
<keyword evidence="3 7" id="KW-0812">Transmembrane</keyword>
<evidence type="ECO:0000259" key="8">
    <source>
        <dbReference type="Pfam" id="PF02687"/>
    </source>
</evidence>
<evidence type="ECO:0000313" key="9">
    <source>
        <dbReference type="EMBL" id="KGM10505.1"/>
    </source>
</evidence>
<accession>A0A0A0BRC3</accession>
<comment type="subcellular location">
    <subcellularLocation>
        <location evidence="1">Cell membrane</location>
        <topology evidence="1">Multi-pass membrane protein</topology>
    </subcellularLocation>
</comment>
<organism evidence="9 10">
    <name type="scientific">Cellulomonas bogoriensis 69B4 = DSM 16987</name>
    <dbReference type="NCBI Taxonomy" id="1386082"/>
    <lineage>
        <taxon>Bacteria</taxon>
        <taxon>Bacillati</taxon>
        <taxon>Actinomycetota</taxon>
        <taxon>Actinomycetes</taxon>
        <taxon>Micrococcales</taxon>
        <taxon>Cellulomonadaceae</taxon>
        <taxon>Cellulomonas</taxon>
    </lineage>
</organism>
<feature type="transmembrane region" description="Helical" evidence="7">
    <location>
        <begin position="293"/>
        <end position="319"/>
    </location>
</feature>
<comment type="similarity">
    <text evidence="6">Belongs to the ABC-4 integral membrane protein family.</text>
</comment>
<feature type="transmembrane region" description="Helical" evidence="7">
    <location>
        <begin position="339"/>
        <end position="362"/>
    </location>
</feature>
<dbReference type="RefSeq" id="WP_035061774.1">
    <property type="nucleotide sequence ID" value="NZ_AXCZ01000141.1"/>
</dbReference>
<evidence type="ECO:0000256" key="4">
    <source>
        <dbReference type="ARBA" id="ARBA00022989"/>
    </source>
</evidence>
<dbReference type="Proteomes" id="UP000054314">
    <property type="component" value="Unassembled WGS sequence"/>
</dbReference>
<dbReference type="OrthoDB" id="9780560at2"/>
<evidence type="ECO:0000256" key="5">
    <source>
        <dbReference type="ARBA" id="ARBA00023136"/>
    </source>
</evidence>
<dbReference type="GO" id="GO:0005886">
    <property type="term" value="C:plasma membrane"/>
    <property type="evidence" value="ECO:0007669"/>
    <property type="project" value="UniProtKB-SubCell"/>
</dbReference>
<dbReference type="GO" id="GO:0022857">
    <property type="term" value="F:transmembrane transporter activity"/>
    <property type="evidence" value="ECO:0007669"/>
    <property type="project" value="TreeGrafter"/>
</dbReference>
<evidence type="ECO:0000256" key="7">
    <source>
        <dbReference type="SAM" id="Phobius"/>
    </source>
</evidence>
<keyword evidence="10" id="KW-1185">Reference proteome</keyword>
<gene>
    <name evidence="9" type="ORF">N869_04525</name>
</gene>
<dbReference type="PANTHER" id="PTHR30572:SF4">
    <property type="entry name" value="ABC TRANSPORTER PERMEASE YTRF"/>
    <property type="match status" value="1"/>
</dbReference>
<feature type="transmembrane region" description="Helical" evidence="7">
    <location>
        <begin position="248"/>
        <end position="273"/>
    </location>
</feature>
<dbReference type="AlphaFoldDB" id="A0A0A0BRC3"/>